<dbReference type="InterPro" id="IPR038050">
    <property type="entry name" value="Neuro_actylchol_rec"/>
</dbReference>
<sequence>MVIDRLFLWIFLAAVIVGSAGIILQAPSLYDTRVPIDVQLSEISPDAARPPPNFLPRGVL</sequence>
<dbReference type="Gene3D" id="1.20.58.390">
    <property type="entry name" value="Neurotransmitter-gated ion-channel transmembrane domain"/>
    <property type="match status" value="1"/>
</dbReference>
<proteinExistence type="predicted"/>
<dbReference type="STRING" id="471704.A0A151IWX8"/>
<keyword evidence="1" id="KW-0472">Membrane</keyword>
<dbReference type="InterPro" id="IPR036719">
    <property type="entry name" value="Neuro-gated_channel_TM_sf"/>
</dbReference>
<organism evidence="2 3">
    <name type="scientific">Trachymyrmex cornetzi</name>
    <dbReference type="NCBI Taxonomy" id="471704"/>
    <lineage>
        <taxon>Eukaryota</taxon>
        <taxon>Metazoa</taxon>
        <taxon>Ecdysozoa</taxon>
        <taxon>Arthropoda</taxon>
        <taxon>Hexapoda</taxon>
        <taxon>Insecta</taxon>
        <taxon>Pterygota</taxon>
        <taxon>Neoptera</taxon>
        <taxon>Endopterygota</taxon>
        <taxon>Hymenoptera</taxon>
        <taxon>Apocrita</taxon>
        <taxon>Aculeata</taxon>
        <taxon>Formicoidea</taxon>
        <taxon>Formicidae</taxon>
        <taxon>Myrmicinae</taxon>
        <taxon>Trachymyrmex</taxon>
    </lineage>
</organism>
<keyword evidence="1" id="KW-0812">Transmembrane</keyword>
<name>A0A151IWX8_9HYME</name>
<reference evidence="2 3" key="1">
    <citation type="submission" date="2015-09" db="EMBL/GenBank/DDBJ databases">
        <title>Trachymyrmex cornetzi WGS genome.</title>
        <authorList>
            <person name="Nygaard S."/>
            <person name="Hu H."/>
            <person name="Boomsma J."/>
            <person name="Zhang G."/>
        </authorList>
    </citation>
    <scope>NUCLEOTIDE SEQUENCE [LARGE SCALE GENOMIC DNA]</scope>
    <source>
        <strain evidence="2">Tcor2-1</strain>
        <tissue evidence="2">Whole body</tissue>
    </source>
</reference>
<protein>
    <submittedName>
        <fullName evidence="2">Acetylcholine receptor subunit alpha-like protein</fullName>
    </submittedName>
</protein>
<evidence type="ECO:0000313" key="2">
    <source>
        <dbReference type="EMBL" id="KYN12335.1"/>
    </source>
</evidence>
<dbReference type="AlphaFoldDB" id="A0A151IWX8"/>
<feature type="transmembrane region" description="Helical" evidence="1">
    <location>
        <begin position="6"/>
        <end position="24"/>
    </location>
</feature>
<evidence type="ECO:0000256" key="1">
    <source>
        <dbReference type="SAM" id="Phobius"/>
    </source>
</evidence>
<dbReference type="SUPFAM" id="SSF90112">
    <property type="entry name" value="Neurotransmitter-gated ion-channel transmembrane pore"/>
    <property type="match status" value="1"/>
</dbReference>
<evidence type="ECO:0000313" key="3">
    <source>
        <dbReference type="Proteomes" id="UP000078492"/>
    </source>
</evidence>
<keyword evidence="3" id="KW-1185">Reference proteome</keyword>
<keyword evidence="2" id="KW-0675">Receptor</keyword>
<keyword evidence="1" id="KW-1133">Transmembrane helix</keyword>
<dbReference type="Proteomes" id="UP000078492">
    <property type="component" value="Unassembled WGS sequence"/>
</dbReference>
<dbReference type="EMBL" id="KQ980841">
    <property type="protein sequence ID" value="KYN12335.1"/>
    <property type="molecule type" value="Genomic_DNA"/>
</dbReference>
<gene>
    <name evidence="2" type="ORF">ALC57_15507</name>
</gene>
<dbReference type="GO" id="GO:0016020">
    <property type="term" value="C:membrane"/>
    <property type="evidence" value="ECO:0007669"/>
    <property type="project" value="InterPro"/>
</dbReference>
<accession>A0A151IWX8</accession>
<dbReference type="GO" id="GO:0006811">
    <property type="term" value="P:monoatomic ion transport"/>
    <property type="evidence" value="ECO:0007669"/>
    <property type="project" value="InterPro"/>
</dbReference>